<feature type="transmembrane region" description="Helical" evidence="8">
    <location>
        <begin position="241"/>
        <end position="262"/>
    </location>
</feature>
<feature type="transmembrane region" description="Helical" evidence="8">
    <location>
        <begin position="304"/>
        <end position="323"/>
    </location>
</feature>
<keyword evidence="6 8" id="KW-0472">Membrane</keyword>
<keyword evidence="4 8" id="KW-1133">Transmembrane helix</keyword>
<comment type="subcellular location">
    <subcellularLocation>
        <location evidence="1">Cell membrane</location>
        <topology evidence="1">Multi-pass membrane protein</topology>
    </subcellularLocation>
    <subcellularLocation>
        <location evidence="7">Membrane</location>
        <topology evidence="7">Multi-pass membrane protein</topology>
    </subcellularLocation>
</comment>
<feature type="transmembrane region" description="Helical" evidence="8">
    <location>
        <begin position="641"/>
        <end position="662"/>
    </location>
</feature>
<feature type="transmembrane region" description="Helical" evidence="8">
    <location>
        <begin position="382"/>
        <end position="407"/>
    </location>
</feature>
<feature type="transmembrane region" description="Helical" evidence="8">
    <location>
        <begin position="268"/>
        <end position="292"/>
    </location>
</feature>
<accession>A0A5K7SC16</accession>
<dbReference type="InterPro" id="IPR003918">
    <property type="entry name" value="NADH_UbQ_OxRdtase"/>
</dbReference>
<dbReference type="EMBL" id="AP018694">
    <property type="protein sequence ID" value="BBE19112.1"/>
    <property type="molecule type" value="Genomic_DNA"/>
</dbReference>
<dbReference type="GO" id="GO:0005886">
    <property type="term" value="C:plasma membrane"/>
    <property type="evidence" value="ECO:0007669"/>
    <property type="project" value="UniProtKB-SubCell"/>
</dbReference>
<dbReference type="AlphaFoldDB" id="A0A5K7SC16"/>
<feature type="transmembrane region" description="Helical" evidence="8">
    <location>
        <begin position="6"/>
        <end position="23"/>
    </location>
</feature>
<keyword evidence="11" id="KW-1185">Reference proteome</keyword>
<feature type="transmembrane region" description="Helical" evidence="8">
    <location>
        <begin position="520"/>
        <end position="541"/>
    </location>
</feature>
<dbReference type="GO" id="GO:0008137">
    <property type="term" value="F:NADH dehydrogenase (ubiquinone) activity"/>
    <property type="evidence" value="ECO:0007669"/>
    <property type="project" value="InterPro"/>
</dbReference>
<evidence type="ECO:0000256" key="4">
    <source>
        <dbReference type="ARBA" id="ARBA00022989"/>
    </source>
</evidence>
<dbReference type="InterPro" id="IPR052175">
    <property type="entry name" value="ComplexI-like_HydComp"/>
</dbReference>
<evidence type="ECO:0000256" key="2">
    <source>
        <dbReference type="ARBA" id="ARBA00022475"/>
    </source>
</evidence>
<dbReference type="PANTHER" id="PTHR42682:SF3">
    <property type="entry name" value="FORMATE HYDROGENLYASE SUBUNIT 3-RELATED"/>
    <property type="match status" value="1"/>
</dbReference>
<dbReference type="PANTHER" id="PTHR42682">
    <property type="entry name" value="HYDROGENASE-4 COMPONENT F"/>
    <property type="match status" value="1"/>
</dbReference>
<feature type="transmembrane region" description="Helical" evidence="8">
    <location>
        <begin position="162"/>
        <end position="184"/>
    </location>
</feature>
<keyword evidence="2" id="KW-1003">Cell membrane</keyword>
<evidence type="ECO:0000256" key="3">
    <source>
        <dbReference type="ARBA" id="ARBA00022692"/>
    </source>
</evidence>
<feature type="domain" description="NADH:quinone oxidoreductase/Mrp antiporter transmembrane" evidence="9">
    <location>
        <begin position="131"/>
        <end position="420"/>
    </location>
</feature>
<evidence type="ECO:0000256" key="7">
    <source>
        <dbReference type="RuleBase" id="RU000320"/>
    </source>
</evidence>
<dbReference type="InterPro" id="IPR001750">
    <property type="entry name" value="ND/Mrp_TM"/>
</dbReference>
<feature type="transmembrane region" description="Helical" evidence="8">
    <location>
        <begin position="28"/>
        <end position="46"/>
    </location>
</feature>
<gene>
    <name evidence="10" type="ORF">AQPE_3286</name>
</gene>
<reference evidence="10" key="1">
    <citation type="journal article" date="2020" name="Int. J. Syst. Evol. Microbiol.">
        <title>Aquipluma nitroreducens gen. nov. sp. nov., a novel facultatively anaerobic bacterium isolated from a freshwater lake.</title>
        <authorList>
            <person name="Watanabe M."/>
            <person name="Kojima H."/>
            <person name="Fukui M."/>
        </authorList>
    </citation>
    <scope>NUCLEOTIDE SEQUENCE</scope>
    <source>
        <strain evidence="10">MeG22</strain>
    </source>
</reference>
<evidence type="ECO:0000313" key="11">
    <source>
        <dbReference type="Proteomes" id="UP001193389"/>
    </source>
</evidence>
<proteinExistence type="predicted"/>
<dbReference type="PRINTS" id="PR01437">
    <property type="entry name" value="NUOXDRDTASE4"/>
</dbReference>
<feature type="transmembrane region" description="Helical" evidence="8">
    <location>
        <begin position="204"/>
        <end position="229"/>
    </location>
</feature>
<evidence type="ECO:0000259" key="9">
    <source>
        <dbReference type="Pfam" id="PF00361"/>
    </source>
</evidence>
<name>A0A5K7SC16_9BACT</name>
<evidence type="ECO:0000313" key="10">
    <source>
        <dbReference type="EMBL" id="BBE19112.1"/>
    </source>
</evidence>
<feature type="transmembrane region" description="Helical" evidence="8">
    <location>
        <begin position="74"/>
        <end position="95"/>
    </location>
</feature>
<dbReference type="GO" id="GO:0042773">
    <property type="term" value="P:ATP synthesis coupled electron transport"/>
    <property type="evidence" value="ECO:0007669"/>
    <property type="project" value="InterPro"/>
</dbReference>
<feature type="transmembrane region" description="Helical" evidence="8">
    <location>
        <begin position="419"/>
        <end position="452"/>
    </location>
</feature>
<dbReference type="Pfam" id="PF00361">
    <property type="entry name" value="Proton_antipo_M"/>
    <property type="match status" value="1"/>
</dbReference>
<evidence type="ECO:0000256" key="1">
    <source>
        <dbReference type="ARBA" id="ARBA00004651"/>
    </source>
</evidence>
<dbReference type="RefSeq" id="WP_318347385.1">
    <property type="nucleotide sequence ID" value="NZ_AP018694.1"/>
</dbReference>
<feature type="transmembrane region" description="Helical" evidence="8">
    <location>
        <begin position="130"/>
        <end position="150"/>
    </location>
</feature>
<feature type="transmembrane region" description="Helical" evidence="8">
    <location>
        <begin position="472"/>
        <end position="491"/>
    </location>
</feature>
<sequence length="675" mass="74559">MSLISAFIAVPVLAILLIPFLNVKGKGIVLFAAIVVNAFLSGYLALQPLDGQFLEFSFPGSLVTGPVNLRIDALSGWFILIINFIFVTGSFYGLFYMQAYQKQTNNITLHSIVFVLLHTALISLCTVQNSLVFLVVWEIMALSAFIAVIFEHGKMATLRAGMNYLIHSHVSILFLMFGFIWVALKTGSYDFNSITTYTSQNSGATGLVLFLCFFIGFGIKAGFVPFHTWLPYAHPAAPAHVSGVMSGVMIKIGIFGIFRVITLIKADYYTIGLVIISFSVISGLYGVMLAIVQHNLKKLLAYHSIENIGIIGMGIGIGCIGLGTGNYLLASLGFAGGLLHTLNHSLFKSLLFFTAGNVYQATHTVHIDHLGGLIKRMPQTTILFLIAAIAISGIPPFNGFISEFIIYSGFYYWMQGSMIGPLMAIIFSVLALVLIGGLALLCFTKAFGIVFLGNPRQKLDHEVKEVPFLQLLPLYLIAFLIVFIGVFPQIFMHALSQPVSLLAGLPAISDMPFPEKTTELLQPVTWGIWMFILISLAVFGFRKLVTQNRKASVEPTWGCGYIAPTAKLQYTAGSFVRPYSKLFRPFLLSHKTQKDVEGIFPSGGSYETNSYDRIEKYLVDNPIAAYKSLLGRFLFLQNGKLQFYILYGIIFIVSVICIPLFYDQIVLFIDFIKQI</sequence>
<dbReference type="GO" id="GO:0016491">
    <property type="term" value="F:oxidoreductase activity"/>
    <property type="evidence" value="ECO:0007669"/>
    <property type="project" value="UniProtKB-KW"/>
</dbReference>
<evidence type="ECO:0000256" key="6">
    <source>
        <dbReference type="ARBA" id="ARBA00023136"/>
    </source>
</evidence>
<protein>
    <submittedName>
        <fullName evidence="10">Hydrogenase-4 component B</fullName>
    </submittedName>
</protein>
<dbReference type="KEGG" id="anf:AQPE_3286"/>
<keyword evidence="5" id="KW-0560">Oxidoreductase</keyword>
<keyword evidence="3 7" id="KW-0812">Transmembrane</keyword>
<evidence type="ECO:0000256" key="8">
    <source>
        <dbReference type="SAM" id="Phobius"/>
    </source>
</evidence>
<dbReference type="Proteomes" id="UP001193389">
    <property type="component" value="Chromosome"/>
</dbReference>
<organism evidence="10 11">
    <name type="scientific">Aquipluma nitroreducens</name>
    <dbReference type="NCBI Taxonomy" id="2010828"/>
    <lineage>
        <taxon>Bacteria</taxon>
        <taxon>Pseudomonadati</taxon>
        <taxon>Bacteroidota</taxon>
        <taxon>Bacteroidia</taxon>
        <taxon>Marinilabiliales</taxon>
        <taxon>Prolixibacteraceae</taxon>
        <taxon>Aquipluma</taxon>
    </lineage>
</organism>
<evidence type="ECO:0000256" key="5">
    <source>
        <dbReference type="ARBA" id="ARBA00023002"/>
    </source>
</evidence>